<dbReference type="PANTHER" id="PTHR34504">
    <property type="entry name" value="ANTITOXIN HICB"/>
    <property type="match status" value="1"/>
</dbReference>
<protein>
    <submittedName>
        <fullName evidence="1">Predicted nuclease of the RNAse H fold, HicB family</fullName>
    </submittedName>
</protein>
<evidence type="ECO:0000313" key="1">
    <source>
        <dbReference type="EMBL" id="SDF32466.1"/>
    </source>
</evidence>
<keyword evidence="2" id="KW-1185">Reference proteome</keyword>
<evidence type="ECO:0000313" key="2">
    <source>
        <dbReference type="Proteomes" id="UP000199446"/>
    </source>
</evidence>
<dbReference type="AlphaFoldDB" id="A0A1G7K5L7"/>
<dbReference type="Proteomes" id="UP000199446">
    <property type="component" value="Unassembled WGS sequence"/>
</dbReference>
<dbReference type="InterPro" id="IPR051404">
    <property type="entry name" value="TA_system_antitoxin"/>
</dbReference>
<organism evidence="1 2">
    <name type="scientific">Thermus arciformis</name>
    <dbReference type="NCBI Taxonomy" id="482827"/>
    <lineage>
        <taxon>Bacteria</taxon>
        <taxon>Thermotogati</taxon>
        <taxon>Deinococcota</taxon>
        <taxon>Deinococci</taxon>
        <taxon>Thermales</taxon>
        <taxon>Thermaceae</taxon>
        <taxon>Thermus</taxon>
    </lineage>
</organism>
<accession>A0A1G7K5L7</accession>
<sequence length="76" mass="8030">MGSMRYTVVLRPDPETPGMWLAEVPALPWCATFGHTPEEALENAKDAIEAALEALEALGEAPPPDVTVAQVSLDAA</sequence>
<dbReference type="SUPFAM" id="SSF143100">
    <property type="entry name" value="TTHA1013/TTHA0281-like"/>
    <property type="match status" value="1"/>
</dbReference>
<dbReference type="EMBL" id="FNBC01000041">
    <property type="protein sequence ID" value="SDF32466.1"/>
    <property type="molecule type" value="Genomic_DNA"/>
</dbReference>
<dbReference type="InterPro" id="IPR035069">
    <property type="entry name" value="TTHA1013/TTHA0281-like"/>
</dbReference>
<dbReference type="STRING" id="482827.SAMN04488243_14113"/>
<gene>
    <name evidence="1" type="ORF">SAMN04488243_14113</name>
</gene>
<name>A0A1G7K5L7_9DEIN</name>
<dbReference type="PANTHER" id="PTHR34504:SF2">
    <property type="entry name" value="UPF0150 PROTEIN SSL0259"/>
    <property type="match status" value="1"/>
</dbReference>
<dbReference type="OrthoDB" id="33185at2"/>
<proteinExistence type="predicted"/>
<reference evidence="2" key="1">
    <citation type="submission" date="2016-10" db="EMBL/GenBank/DDBJ databases">
        <authorList>
            <person name="Varghese N."/>
            <person name="Submissions S."/>
        </authorList>
    </citation>
    <scope>NUCLEOTIDE SEQUENCE [LARGE SCALE GENOMIC DNA]</scope>
    <source>
        <strain evidence="2">CGMCC 1.6992</strain>
    </source>
</reference>
<dbReference type="Gene3D" id="3.30.160.250">
    <property type="match status" value="1"/>
</dbReference>